<evidence type="ECO:0000313" key="4">
    <source>
        <dbReference type="EMBL" id="AGH47429.1"/>
    </source>
</evidence>
<sequence length="814" mass="84407">MCFRPLLIVSVLLFLGSSGCGGGASGENGSDPFGSGATTEAFTITLAILDQQCGAVSEPSFTAGDTLCIQATLSNNGENVSGQIVIFETGLGALSATSKLTNSNGVAEVTLSSDASNVGASSLNASFDSVNTGANYEFLAAYIAVVNPPSINVVMLKGGQPSVRFKADEQVQLQSRLVDQEGLPIEGVIINFVTGKGVLNTSDALTDSQGVAEVSLSTEISELGAAVATAQARVNNVDLVSSLNFEVQSVDAISDQIIRVGHFTTNGVFVENVIGVSATNTNGDAEISAGATLGLSIALVDQNGQRFLTPSPVSFTSTCVEANRSSIDLQVNTINGVAQVTYEDISCAGSEGNVDTVIASLILDNSTVTLARGIVIQGESIGSISFVSAQPTQIVLQGTGGQNNQTVSTLVFEVLGGLGNPLSQQQVKFSLNTKTGGLTLSPDKGITNSQGQVSTRVTSGNVPTSIRVTAEVMTNSDISVLTQSDLLSVNTGLPDQNSFTLSADNLNPEANNISGQTVNIIARLADTFNNPVPDGTSISFTTEGGIIEPSCTTTNATCRVIWTSANPRVLDHRVTILATAIGHETLFDANGNNSYEDSDGGPIVDNTDSGFGGSDYGVTGFVDYSEAWRDDNENNSRDTAEIFLDYDDDGSFDGDIEDPERVFNGPQCIPGNACGQGIATSLHVRKALVLVMSSSNALMDITDAGNTIIFSNYQTASQPSLSIARGSSLSFRLRFSDSAVQPIASGSRIVISSSAGSLAGQINTLMPRTNRAGVREANFTLTNDVDIPVDSTLTATITSPSGIESAVVFQVKLN</sequence>
<feature type="domain" description="Big-1" evidence="3">
    <location>
        <begin position="55"/>
        <end position="137"/>
    </location>
</feature>
<dbReference type="KEGG" id="gps:C427_5332"/>
<dbReference type="RefSeq" id="WP_007635790.1">
    <property type="nucleotide sequence ID" value="NC_020514.1"/>
</dbReference>
<feature type="chain" id="PRO_5003899039" evidence="2">
    <location>
        <begin position="23"/>
        <end position="814"/>
    </location>
</feature>
<dbReference type="AlphaFoldDB" id="K7AM26"/>
<dbReference type="PROSITE" id="PS51257">
    <property type="entry name" value="PROKAR_LIPOPROTEIN"/>
    <property type="match status" value="1"/>
</dbReference>
<evidence type="ECO:0000256" key="2">
    <source>
        <dbReference type="SAM" id="SignalP"/>
    </source>
</evidence>
<dbReference type="InterPro" id="IPR008964">
    <property type="entry name" value="Invasin/intimin_cell_adhesion"/>
</dbReference>
<dbReference type="STRING" id="1129794.C427_5332"/>
<gene>
    <name evidence="4" type="ORF">C427_5332</name>
</gene>
<keyword evidence="5" id="KW-1185">Reference proteome</keyword>
<feature type="signal peptide" evidence="2">
    <location>
        <begin position="1"/>
        <end position="22"/>
    </location>
</feature>
<evidence type="ECO:0000259" key="3">
    <source>
        <dbReference type="SMART" id="SM00634"/>
    </source>
</evidence>
<evidence type="ECO:0000313" key="5">
    <source>
        <dbReference type="Proteomes" id="UP000011864"/>
    </source>
</evidence>
<protein>
    <submittedName>
        <fullName evidence="4">Ig-like protein</fullName>
    </submittedName>
</protein>
<dbReference type="EMBL" id="CP003837">
    <property type="protein sequence ID" value="AGH47429.1"/>
    <property type="molecule type" value="Genomic_DNA"/>
</dbReference>
<feature type="domain" description="Big-1" evidence="3">
    <location>
        <begin position="152"/>
        <end position="242"/>
    </location>
</feature>
<evidence type="ECO:0000256" key="1">
    <source>
        <dbReference type="ARBA" id="ARBA00010116"/>
    </source>
</evidence>
<dbReference type="PATRIC" id="fig|1129794.4.peg.5316"/>
<comment type="similarity">
    <text evidence="1">Belongs to the intimin/invasin family.</text>
</comment>
<dbReference type="Gene3D" id="2.60.40.10">
    <property type="entry name" value="Immunoglobulins"/>
    <property type="match status" value="4"/>
</dbReference>
<name>K7AM26_9ALTE</name>
<organism evidence="4 5">
    <name type="scientific">Paraglaciecola psychrophila 170</name>
    <dbReference type="NCBI Taxonomy" id="1129794"/>
    <lineage>
        <taxon>Bacteria</taxon>
        <taxon>Pseudomonadati</taxon>
        <taxon>Pseudomonadota</taxon>
        <taxon>Gammaproteobacteria</taxon>
        <taxon>Alteromonadales</taxon>
        <taxon>Alteromonadaceae</taxon>
        <taxon>Paraglaciecola</taxon>
    </lineage>
</organism>
<dbReference type="eggNOG" id="COG2831">
    <property type="taxonomic scope" value="Bacteria"/>
</dbReference>
<dbReference type="InterPro" id="IPR013783">
    <property type="entry name" value="Ig-like_fold"/>
</dbReference>
<feature type="domain" description="Big-1" evidence="3">
    <location>
        <begin position="392"/>
        <end position="483"/>
    </location>
</feature>
<keyword evidence="2" id="KW-0732">Signal</keyword>
<proteinExistence type="inferred from homology"/>
<dbReference type="OrthoDB" id="5522233at2"/>
<dbReference type="InterPro" id="IPR003344">
    <property type="entry name" value="Big_1_dom"/>
</dbReference>
<dbReference type="HOGENOM" id="CLU_006970_0_0_6"/>
<reference evidence="4 5" key="1">
    <citation type="journal article" date="2013" name="Genome Announc.">
        <title>Complete Genome Sequence of Glaciecola psychrophila Strain 170T.</title>
        <authorList>
            <person name="Yin J."/>
            <person name="Chen J."/>
            <person name="Liu G."/>
            <person name="Yu Y."/>
            <person name="Song L."/>
            <person name="Wang X."/>
            <person name="Qu X."/>
        </authorList>
    </citation>
    <scope>NUCLEOTIDE SEQUENCE [LARGE SCALE GENOMIC DNA]</scope>
    <source>
        <strain evidence="4 5">170</strain>
    </source>
</reference>
<dbReference type="Proteomes" id="UP000011864">
    <property type="component" value="Chromosome"/>
</dbReference>
<accession>K7AM26</accession>
<dbReference type="SMART" id="SM00634">
    <property type="entry name" value="BID_1"/>
    <property type="match status" value="3"/>
</dbReference>
<dbReference type="SUPFAM" id="SSF49373">
    <property type="entry name" value="Invasin/intimin cell-adhesion fragments"/>
    <property type="match status" value="3"/>
</dbReference>